<evidence type="ECO:0000313" key="4">
    <source>
        <dbReference type="EMBL" id="MBC2664555.1"/>
    </source>
</evidence>
<organism evidence="4 5">
    <name type="scientific">Novosphingobium flavum</name>
    <dbReference type="NCBI Taxonomy" id="1778672"/>
    <lineage>
        <taxon>Bacteria</taxon>
        <taxon>Pseudomonadati</taxon>
        <taxon>Pseudomonadota</taxon>
        <taxon>Alphaproteobacteria</taxon>
        <taxon>Sphingomonadales</taxon>
        <taxon>Sphingomonadaceae</taxon>
        <taxon>Novosphingobium</taxon>
    </lineage>
</organism>
<dbReference type="Proteomes" id="UP000566813">
    <property type="component" value="Unassembled WGS sequence"/>
</dbReference>
<feature type="domain" description="Cell wall hydrolase SleB" evidence="3">
    <location>
        <begin position="124"/>
        <end position="225"/>
    </location>
</feature>
<dbReference type="InterPro" id="IPR042047">
    <property type="entry name" value="SleB_dom1"/>
</dbReference>
<evidence type="ECO:0000256" key="1">
    <source>
        <dbReference type="SAM" id="MobiDB-lite"/>
    </source>
</evidence>
<keyword evidence="4" id="KW-0378">Hydrolase</keyword>
<name>A0A7X1FPD6_9SPHN</name>
<protein>
    <submittedName>
        <fullName evidence="4">Cell wall hydrolase</fullName>
    </submittedName>
</protein>
<evidence type="ECO:0000259" key="3">
    <source>
        <dbReference type="Pfam" id="PF07486"/>
    </source>
</evidence>
<gene>
    <name evidence="4" type="ORF">H7F51_03365</name>
</gene>
<dbReference type="Pfam" id="PF07486">
    <property type="entry name" value="Hydrolase_2"/>
    <property type="match status" value="1"/>
</dbReference>
<keyword evidence="5" id="KW-1185">Reference proteome</keyword>
<evidence type="ECO:0000256" key="2">
    <source>
        <dbReference type="SAM" id="SignalP"/>
    </source>
</evidence>
<reference evidence="4 5" key="1">
    <citation type="submission" date="2020-08" db="EMBL/GenBank/DDBJ databases">
        <title>The genome sequence of type strain Novosphingobium flavum NBRC 111647.</title>
        <authorList>
            <person name="Liu Y."/>
        </authorList>
    </citation>
    <scope>NUCLEOTIDE SEQUENCE [LARGE SCALE GENOMIC DNA]</scope>
    <source>
        <strain evidence="4 5">NBRC 111647</strain>
    </source>
</reference>
<feature type="signal peptide" evidence="2">
    <location>
        <begin position="1"/>
        <end position="24"/>
    </location>
</feature>
<dbReference type="RefSeq" id="WP_185662795.1">
    <property type="nucleotide sequence ID" value="NZ_JACLAW010000002.1"/>
</dbReference>
<evidence type="ECO:0000313" key="5">
    <source>
        <dbReference type="Proteomes" id="UP000566813"/>
    </source>
</evidence>
<feature type="chain" id="PRO_5031456903" evidence="2">
    <location>
        <begin position="25"/>
        <end position="226"/>
    </location>
</feature>
<dbReference type="Gene3D" id="1.10.10.2520">
    <property type="entry name" value="Cell wall hydrolase SleB, domain 1"/>
    <property type="match status" value="1"/>
</dbReference>
<dbReference type="InterPro" id="IPR011105">
    <property type="entry name" value="Cell_wall_hydrolase_SleB"/>
</dbReference>
<dbReference type="AlphaFoldDB" id="A0A7X1FPD6"/>
<feature type="region of interest" description="Disordered" evidence="1">
    <location>
        <begin position="71"/>
        <end position="102"/>
    </location>
</feature>
<dbReference type="EMBL" id="JACLAW010000002">
    <property type="protein sequence ID" value="MBC2664555.1"/>
    <property type="molecule type" value="Genomic_DNA"/>
</dbReference>
<proteinExistence type="predicted"/>
<sequence>MSRKLDIASAIAVALTLGFTLVSADGSGAAAEARNPVSARQAILPQGAAASAAAGTPDNILPASYPELAAPRVNPRDEMPPPPVTEADDADSLAELVSEQSAAVEPSRELECLAGAIYFEAKSETLEGQLAVGRVVVNRARSGRFPASYCGVVYQPSQFSFIRGNAMPSFNRSSTAWQRAVALAQIADEGSWTSQAEGALYFHAARVSPGWRMKRVARIDNHVFYR</sequence>
<dbReference type="GO" id="GO:0016787">
    <property type="term" value="F:hydrolase activity"/>
    <property type="evidence" value="ECO:0007669"/>
    <property type="project" value="UniProtKB-KW"/>
</dbReference>
<accession>A0A7X1FPD6</accession>
<keyword evidence="2" id="KW-0732">Signal</keyword>
<comment type="caution">
    <text evidence="4">The sequence shown here is derived from an EMBL/GenBank/DDBJ whole genome shotgun (WGS) entry which is preliminary data.</text>
</comment>